<dbReference type="FunFam" id="1.20.272.10:FF:000001">
    <property type="entry name" value="Putative AAA family ATPase"/>
    <property type="match status" value="1"/>
</dbReference>
<keyword evidence="4" id="KW-0547">Nucleotide-binding</keyword>
<keyword evidence="7" id="KW-0862">Zinc</keyword>
<comment type="similarity">
    <text evidence="1">Belongs to the AAA ATPase family. RarA/MGS1/WRNIP1 subfamily.</text>
</comment>
<evidence type="ECO:0000256" key="12">
    <source>
        <dbReference type="SAM" id="MobiDB-lite"/>
    </source>
</evidence>
<dbReference type="EMBL" id="AOGT01001846">
    <property type="protein sequence ID" value="EMG46874.1"/>
    <property type="molecule type" value="Genomic_DNA"/>
</dbReference>
<dbReference type="PROSITE" id="PS51908">
    <property type="entry name" value="ZF_UBZ4"/>
    <property type="match status" value="1"/>
</dbReference>
<dbReference type="Gene3D" id="3.40.50.300">
    <property type="entry name" value="P-loop containing nucleotide triphosphate hydrolases"/>
    <property type="match status" value="1"/>
</dbReference>
<evidence type="ECO:0000256" key="1">
    <source>
        <dbReference type="ARBA" id="ARBA00008959"/>
    </source>
</evidence>
<dbReference type="GO" id="GO:0008270">
    <property type="term" value="F:zinc ion binding"/>
    <property type="evidence" value="ECO:0007669"/>
    <property type="project" value="UniProtKB-KW"/>
</dbReference>
<keyword evidence="2" id="KW-0235">DNA replication</keyword>
<evidence type="ECO:0000256" key="10">
    <source>
        <dbReference type="PROSITE-ProRule" id="PRU01256"/>
    </source>
</evidence>
<dbReference type="Gene3D" id="1.10.8.60">
    <property type="match status" value="1"/>
</dbReference>
<dbReference type="PANTHER" id="PTHR13779">
    <property type="entry name" value="WERNER HELICASE-INTERACTING PROTEIN 1 FAMILY MEMBER"/>
    <property type="match status" value="1"/>
</dbReference>
<dbReference type="FunFam" id="1.10.3710.10:FF:000005">
    <property type="entry name" value="AAA family ATPase, putative"/>
    <property type="match status" value="1"/>
</dbReference>
<dbReference type="GO" id="GO:0008047">
    <property type="term" value="F:enzyme activator activity"/>
    <property type="evidence" value="ECO:0007669"/>
    <property type="project" value="TreeGrafter"/>
</dbReference>
<dbReference type="Gene3D" id="1.20.272.10">
    <property type="match status" value="1"/>
</dbReference>
<feature type="coiled-coil region" evidence="11">
    <location>
        <begin position="87"/>
        <end position="116"/>
    </location>
</feature>
<dbReference type="GO" id="GO:0016887">
    <property type="term" value="F:ATP hydrolysis activity"/>
    <property type="evidence" value="ECO:0007669"/>
    <property type="project" value="InterPro"/>
</dbReference>
<dbReference type="SUPFAM" id="SSF48019">
    <property type="entry name" value="post-AAA+ oligomerization domain-like"/>
    <property type="match status" value="1"/>
</dbReference>
<dbReference type="Pfam" id="PF00004">
    <property type="entry name" value="AAA"/>
    <property type="match status" value="1"/>
</dbReference>
<dbReference type="Proteomes" id="UP000011777">
    <property type="component" value="Unassembled WGS sequence"/>
</dbReference>
<dbReference type="PANTHER" id="PTHR13779:SF7">
    <property type="entry name" value="ATPASE WRNIP1"/>
    <property type="match status" value="1"/>
</dbReference>
<dbReference type="SUPFAM" id="SSF52540">
    <property type="entry name" value="P-loop containing nucleoside triphosphate hydrolases"/>
    <property type="match status" value="1"/>
</dbReference>
<dbReference type="InterPro" id="IPR006642">
    <property type="entry name" value="Rad18_UBZ4"/>
</dbReference>
<dbReference type="SMART" id="SM00382">
    <property type="entry name" value="AAA"/>
    <property type="match status" value="1"/>
</dbReference>
<feature type="region of interest" description="Disordered" evidence="12">
    <location>
        <begin position="630"/>
        <end position="667"/>
    </location>
</feature>
<evidence type="ECO:0000256" key="6">
    <source>
        <dbReference type="ARBA" id="ARBA00022771"/>
    </source>
</evidence>
<dbReference type="InterPro" id="IPR021886">
    <property type="entry name" value="MgsA_C"/>
</dbReference>
<comment type="caution">
    <text evidence="14">The sequence shown here is derived from an EMBL/GenBank/DDBJ whole genome shotgun (WGS) entry which is preliminary data.</text>
</comment>
<evidence type="ECO:0000313" key="15">
    <source>
        <dbReference type="Proteomes" id="UP000011777"/>
    </source>
</evidence>
<keyword evidence="5 10" id="KW-0227">DNA damage</keyword>
<dbReference type="InterPro" id="IPR003959">
    <property type="entry name" value="ATPase_AAA_core"/>
</dbReference>
<dbReference type="OrthoDB" id="10265467at2759"/>
<evidence type="ECO:0000256" key="3">
    <source>
        <dbReference type="ARBA" id="ARBA00022723"/>
    </source>
</evidence>
<dbReference type="STRING" id="1245528.M3JWT7"/>
<evidence type="ECO:0000256" key="4">
    <source>
        <dbReference type="ARBA" id="ARBA00022741"/>
    </source>
</evidence>
<gene>
    <name evidence="14" type="ORF">G210_2862</name>
</gene>
<feature type="compositionally biased region" description="Polar residues" evidence="12">
    <location>
        <begin position="630"/>
        <end position="644"/>
    </location>
</feature>
<dbReference type="GO" id="GO:0003677">
    <property type="term" value="F:DNA binding"/>
    <property type="evidence" value="ECO:0007669"/>
    <property type="project" value="InterPro"/>
</dbReference>
<sequence>MTTTTTEVTCPICSKSFSNHNLERHVNSCLDNQGSTQPPPTDEHQSDTSLDNIEPKKRNALSALGLKFDSGSSQKKKKKPEIKRISLTSQLIEERRLQAEAKKEEEEDEVEDDEIQEIVNVPKESVPKESEVLRKSRELKELKRQASIPLAQRLRPKTLDDFVGQEKLLGENGVLRNMVESDILPSFLLWGPPGIGKTSLARIIGQSSSAKFVELSGTSSNSKQIKEVFEHAENHKNLTGQRTILFVDEIHRYNKAVQDLFLPVVEKGVLTIIGATTENPSFNLNNALLSRLHTFVMDPLTDEALIKILTRAMFEVNRVRKNLYGLKYISLQKDAYQHIGGLSMGDSRVALNMLEALNAYLSVDKFKEEDDVVNTQSNSGVIEVSAEMLQPLFKTRNFHQIYDKNGDAHYDLISAFHKSIRGSDPNAAMFYLVKMLSGGEDPFFILRRMIVIASEDIGLRDSSCLPFMVSAKQALEFVGMPEGEIILAHCVNKLALAPKSTKSYRSLRKAQNFIRENPDLLKLPVPVHLRNAPTRLMKELGYGHEYKYNPNYENGLVKQTYFPDGMGSVSFLEDTHLGTERDPLVPEEEYERAQDEVDDYGEFQYQFVKNLPAKYVGNRDQKDEYLREMYSQQQDNDESQGSTTVDDDLDKFDQYSDNFGKSFDENLEKDVQRDYFGEELTQGESSLSA</sequence>
<reference evidence="14 15" key="1">
    <citation type="submission" date="2013-02" db="EMBL/GenBank/DDBJ databases">
        <title>Genome sequence of Candida maltosa Xu316, a potential industrial strain for xylitol and ethanol production.</title>
        <authorList>
            <person name="Yu J."/>
            <person name="Wang Q."/>
            <person name="Geng X."/>
            <person name="Bao W."/>
            <person name="He P."/>
            <person name="Cai J."/>
        </authorList>
    </citation>
    <scope>NUCLEOTIDE SEQUENCE [LARGE SCALE GENOMIC DNA]</scope>
    <source>
        <strain evidence="15">Xu316</strain>
    </source>
</reference>
<keyword evidence="6 10" id="KW-0863">Zinc-finger</keyword>
<keyword evidence="15" id="KW-1185">Reference proteome</keyword>
<dbReference type="InterPro" id="IPR032423">
    <property type="entry name" value="AAA_assoc_2"/>
</dbReference>
<keyword evidence="11" id="KW-0175">Coiled coil</keyword>
<keyword evidence="3" id="KW-0479">Metal-binding</keyword>
<evidence type="ECO:0000313" key="14">
    <source>
        <dbReference type="EMBL" id="EMG46874.1"/>
    </source>
</evidence>
<dbReference type="Gene3D" id="1.10.3710.10">
    <property type="entry name" value="DNA polymerase III clamp loader subunits, C-terminal domain"/>
    <property type="match status" value="1"/>
</dbReference>
<dbReference type="GO" id="GO:0006271">
    <property type="term" value="P:DNA strand elongation involved in DNA replication"/>
    <property type="evidence" value="ECO:0007669"/>
    <property type="project" value="UniProtKB-ARBA"/>
</dbReference>
<proteinExistence type="inferred from homology"/>
<evidence type="ECO:0000256" key="9">
    <source>
        <dbReference type="ARBA" id="ARBA00023204"/>
    </source>
</evidence>
<dbReference type="Gene3D" id="3.30.160.60">
    <property type="entry name" value="Classic Zinc Finger"/>
    <property type="match status" value="1"/>
</dbReference>
<dbReference type="Pfam" id="PF12002">
    <property type="entry name" value="MgsA_C"/>
    <property type="match status" value="1"/>
</dbReference>
<dbReference type="GO" id="GO:0017116">
    <property type="term" value="F:single-stranded DNA helicase activity"/>
    <property type="evidence" value="ECO:0007669"/>
    <property type="project" value="TreeGrafter"/>
</dbReference>
<dbReference type="InterPro" id="IPR051314">
    <property type="entry name" value="AAA_ATPase_RarA/MGS1/WRNIP1"/>
</dbReference>
<organism evidence="14 15">
    <name type="scientific">Candida maltosa (strain Xu316)</name>
    <name type="common">Yeast</name>
    <dbReference type="NCBI Taxonomy" id="1245528"/>
    <lineage>
        <taxon>Eukaryota</taxon>
        <taxon>Fungi</taxon>
        <taxon>Dikarya</taxon>
        <taxon>Ascomycota</taxon>
        <taxon>Saccharomycotina</taxon>
        <taxon>Pichiomycetes</taxon>
        <taxon>Debaryomycetaceae</taxon>
        <taxon>Candida/Lodderomyces clade</taxon>
        <taxon>Candida</taxon>
    </lineage>
</organism>
<evidence type="ECO:0000256" key="5">
    <source>
        <dbReference type="ARBA" id="ARBA00022763"/>
    </source>
</evidence>
<dbReference type="GO" id="GO:0000731">
    <property type="term" value="P:DNA synthesis involved in DNA repair"/>
    <property type="evidence" value="ECO:0007669"/>
    <property type="project" value="TreeGrafter"/>
</dbReference>
<keyword evidence="8" id="KW-0067">ATP-binding</keyword>
<dbReference type="InterPro" id="IPR027417">
    <property type="entry name" value="P-loop_NTPase"/>
</dbReference>
<dbReference type="CDD" id="cd00009">
    <property type="entry name" value="AAA"/>
    <property type="match status" value="1"/>
</dbReference>
<dbReference type="InterPro" id="IPR003593">
    <property type="entry name" value="AAA+_ATPase"/>
</dbReference>
<dbReference type="eggNOG" id="KOG2028">
    <property type="taxonomic scope" value="Eukaryota"/>
</dbReference>
<evidence type="ECO:0000256" key="8">
    <source>
        <dbReference type="ARBA" id="ARBA00022840"/>
    </source>
</evidence>
<dbReference type="OMA" id="HNFECSY"/>
<dbReference type="InterPro" id="IPR008921">
    <property type="entry name" value="DNA_pol3_clamp-load_cplx_C"/>
</dbReference>
<feature type="region of interest" description="Disordered" evidence="12">
    <location>
        <begin position="28"/>
        <end position="81"/>
    </location>
</feature>
<keyword evidence="9 10" id="KW-0234">DNA repair</keyword>
<dbReference type="FunFam" id="3.40.50.300:FF:000137">
    <property type="entry name" value="Replication-associated recombination protein A"/>
    <property type="match status" value="1"/>
</dbReference>
<dbReference type="CDD" id="cd18139">
    <property type="entry name" value="HLD_clamp_RarA"/>
    <property type="match status" value="1"/>
</dbReference>
<dbReference type="GO" id="GO:0005634">
    <property type="term" value="C:nucleus"/>
    <property type="evidence" value="ECO:0007669"/>
    <property type="project" value="TreeGrafter"/>
</dbReference>
<accession>M3JWT7</accession>
<protein>
    <recommendedName>
        <fullName evidence="13">UBZ4-type domain-containing protein</fullName>
    </recommendedName>
</protein>
<evidence type="ECO:0000259" key="13">
    <source>
        <dbReference type="PROSITE" id="PS51908"/>
    </source>
</evidence>
<dbReference type="GO" id="GO:0005524">
    <property type="term" value="F:ATP binding"/>
    <property type="evidence" value="ECO:0007669"/>
    <property type="project" value="UniProtKB-KW"/>
</dbReference>
<evidence type="ECO:0000256" key="7">
    <source>
        <dbReference type="ARBA" id="ARBA00022833"/>
    </source>
</evidence>
<dbReference type="Pfam" id="PF16193">
    <property type="entry name" value="AAA_assoc_2"/>
    <property type="match status" value="1"/>
</dbReference>
<dbReference type="AlphaFoldDB" id="M3JWT7"/>
<feature type="domain" description="UBZ4-type" evidence="13">
    <location>
        <begin position="7"/>
        <end position="34"/>
    </location>
</feature>
<name>M3JWT7_CANMX</name>
<evidence type="ECO:0000256" key="11">
    <source>
        <dbReference type="SAM" id="Coils"/>
    </source>
</evidence>
<dbReference type="HOGENOM" id="CLU_017985_0_1_1"/>
<evidence type="ECO:0000256" key="2">
    <source>
        <dbReference type="ARBA" id="ARBA00022705"/>
    </source>
</evidence>